<sequence length="322" mass="35070">MTLRQLEAFYWSAVLGNFSAAAVKLHMTQSALSKRVAELESVLGMRLFDRDGYRPQVTAQGRSLLEKARRMLALQTEIQEMDGAQAELVGDCRFGITELVAMTWLPELVASLRDQHPGVVLEPDVDVSMGLHEKLLAGAIDFAVMPMRSPDRSLVSEPLSKVEFAWMASPELVGERASLTPALLATHPVLVQSAGSGLTPIFDAWSHSNGLSIHRTLASNSLAAIADMVVAGLGIGFLPVAHFSPLRDRGDLCQLRTARKVPWLDYYLVHRPDETSGVARALFSAVRQTCDFVKPHRLARGKVIAASRAKGRAAGRRVTPAV</sequence>
<protein>
    <submittedName>
        <fullName evidence="6">DNA-binding transcriptional LysR family regulator</fullName>
    </submittedName>
</protein>
<organism evidence="6 7">
    <name type="scientific">Pigmentiphaga litoralis</name>
    <dbReference type="NCBI Taxonomy" id="516702"/>
    <lineage>
        <taxon>Bacteria</taxon>
        <taxon>Pseudomonadati</taxon>
        <taxon>Pseudomonadota</taxon>
        <taxon>Betaproteobacteria</taxon>
        <taxon>Burkholderiales</taxon>
        <taxon>Alcaligenaceae</taxon>
        <taxon>Pigmentiphaga</taxon>
    </lineage>
</organism>
<evidence type="ECO:0000259" key="5">
    <source>
        <dbReference type="PROSITE" id="PS50931"/>
    </source>
</evidence>
<proteinExistence type="inferred from homology"/>
<reference evidence="6 7" key="1">
    <citation type="submission" date="2020-07" db="EMBL/GenBank/DDBJ databases">
        <title>Genomic Encyclopedia of Type Strains, Phase IV (KMG-V): Genome sequencing to study the core and pangenomes of soil and plant-associated prokaryotes.</title>
        <authorList>
            <person name="Whitman W."/>
        </authorList>
    </citation>
    <scope>NUCLEOTIDE SEQUENCE [LARGE SCALE GENOMIC DNA]</scope>
    <source>
        <strain evidence="6 7">SAS40</strain>
    </source>
</reference>
<dbReference type="AlphaFoldDB" id="A0A7Y9IX63"/>
<dbReference type="Gene3D" id="3.40.190.10">
    <property type="entry name" value="Periplasmic binding protein-like II"/>
    <property type="match status" value="2"/>
</dbReference>
<dbReference type="InterPro" id="IPR000847">
    <property type="entry name" value="LysR_HTH_N"/>
</dbReference>
<feature type="domain" description="HTH lysR-type" evidence="5">
    <location>
        <begin position="1"/>
        <end position="58"/>
    </location>
</feature>
<evidence type="ECO:0000313" key="6">
    <source>
        <dbReference type="EMBL" id="NYE84727.1"/>
    </source>
</evidence>
<dbReference type="Pfam" id="PF00126">
    <property type="entry name" value="HTH_1"/>
    <property type="match status" value="1"/>
</dbReference>
<evidence type="ECO:0000256" key="1">
    <source>
        <dbReference type="ARBA" id="ARBA00009437"/>
    </source>
</evidence>
<dbReference type="Proteomes" id="UP000542125">
    <property type="component" value="Unassembled WGS sequence"/>
</dbReference>
<dbReference type="EMBL" id="JACBYR010000001">
    <property type="protein sequence ID" value="NYE84727.1"/>
    <property type="molecule type" value="Genomic_DNA"/>
</dbReference>
<dbReference type="InterPro" id="IPR036388">
    <property type="entry name" value="WH-like_DNA-bd_sf"/>
</dbReference>
<accession>A0A7Y9IX63</accession>
<comment type="similarity">
    <text evidence="1">Belongs to the LysR transcriptional regulatory family.</text>
</comment>
<evidence type="ECO:0000256" key="2">
    <source>
        <dbReference type="ARBA" id="ARBA00023015"/>
    </source>
</evidence>
<keyword evidence="3 6" id="KW-0238">DNA-binding</keyword>
<dbReference type="PANTHER" id="PTHR30126">
    <property type="entry name" value="HTH-TYPE TRANSCRIPTIONAL REGULATOR"/>
    <property type="match status" value="1"/>
</dbReference>
<dbReference type="CDD" id="cd05466">
    <property type="entry name" value="PBP2_LTTR_substrate"/>
    <property type="match status" value="1"/>
</dbReference>
<keyword evidence="7" id="KW-1185">Reference proteome</keyword>
<evidence type="ECO:0000256" key="4">
    <source>
        <dbReference type="ARBA" id="ARBA00023163"/>
    </source>
</evidence>
<dbReference type="Pfam" id="PF03466">
    <property type="entry name" value="LysR_substrate"/>
    <property type="match status" value="1"/>
</dbReference>
<name>A0A7Y9IX63_9BURK</name>
<dbReference type="GO" id="GO:0003700">
    <property type="term" value="F:DNA-binding transcription factor activity"/>
    <property type="evidence" value="ECO:0007669"/>
    <property type="project" value="InterPro"/>
</dbReference>
<dbReference type="RefSeq" id="WP_179588384.1">
    <property type="nucleotide sequence ID" value="NZ_JACBYR010000001.1"/>
</dbReference>
<keyword evidence="2" id="KW-0805">Transcription regulation</keyword>
<dbReference type="SUPFAM" id="SSF53850">
    <property type="entry name" value="Periplasmic binding protein-like II"/>
    <property type="match status" value="1"/>
</dbReference>
<dbReference type="PANTHER" id="PTHR30126:SF94">
    <property type="entry name" value="LYSR FAMILY TRANSCRIPTIONAL REGULATOR"/>
    <property type="match status" value="1"/>
</dbReference>
<evidence type="ECO:0000313" key="7">
    <source>
        <dbReference type="Proteomes" id="UP000542125"/>
    </source>
</evidence>
<dbReference type="GO" id="GO:0000976">
    <property type="term" value="F:transcription cis-regulatory region binding"/>
    <property type="evidence" value="ECO:0007669"/>
    <property type="project" value="TreeGrafter"/>
</dbReference>
<dbReference type="PRINTS" id="PR00039">
    <property type="entry name" value="HTHLYSR"/>
</dbReference>
<evidence type="ECO:0000256" key="3">
    <source>
        <dbReference type="ARBA" id="ARBA00023125"/>
    </source>
</evidence>
<dbReference type="FunFam" id="1.10.10.10:FF:000001">
    <property type="entry name" value="LysR family transcriptional regulator"/>
    <property type="match status" value="1"/>
</dbReference>
<dbReference type="InterPro" id="IPR036390">
    <property type="entry name" value="WH_DNA-bd_sf"/>
</dbReference>
<dbReference type="PROSITE" id="PS50931">
    <property type="entry name" value="HTH_LYSR"/>
    <property type="match status" value="1"/>
</dbReference>
<comment type="caution">
    <text evidence="6">The sequence shown here is derived from an EMBL/GenBank/DDBJ whole genome shotgun (WGS) entry which is preliminary data.</text>
</comment>
<dbReference type="SUPFAM" id="SSF46785">
    <property type="entry name" value="Winged helix' DNA-binding domain"/>
    <property type="match status" value="1"/>
</dbReference>
<dbReference type="Gene3D" id="1.10.10.10">
    <property type="entry name" value="Winged helix-like DNA-binding domain superfamily/Winged helix DNA-binding domain"/>
    <property type="match status" value="1"/>
</dbReference>
<dbReference type="InterPro" id="IPR005119">
    <property type="entry name" value="LysR_subst-bd"/>
</dbReference>
<gene>
    <name evidence="6" type="ORF">FHW18_003998</name>
</gene>
<keyword evidence="4" id="KW-0804">Transcription</keyword>